<reference evidence="2 3" key="1">
    <citation type="journal article" date="2020" name="G3 (Bethesda)">
        <title>Genetic Underpinnings of Host Manipulation by Ophiocordyceps as Revealed by Comparative Transcriptomics.</title>
        <authorList>
            <person name="Will I."/>
            <person name="Das B."/>
            <person name="Trinh T."/>
            <person name="Brachmann A."/>
            <person name="Ohm R.A."/>
            <person name="de Bekker C."/>
        </authorList>
    </citation>
    <scope>NUCLEOTIDE SEQUENCE [LARGE SCALE GENOMIC DNA]</scope>
    <source>
        <strain evidence="2 3">EC05</strain>
    </source>
</reference>
<keyword evidence="3" id="KW-1185">Reference proteome</keyword>
<gene>
    <name evidence="2" type="ORF">GQ602_003294</name>
</gene>
<evidence type="ECO:0000313" key="2">
    <source>
        <dbReference type="EMBL" id="KAF4589405.1"/>
    </source>
</evidence>
<dbReference type="EMBL" id="JAACLJ010000003">
    <property type="protein sequence ID" value="KAF4589405.1"/>
    <property type="molecule type" value="Genomic_DNA"/>
</dbReference>
<dbReference type="Proteomes" id="UP000562929">
    <property type="component" value="Unassembled WGS sequence"/>
</dbReference>
<sequence>MHIHFITLALGLAAGVAASPTHMASQEQSLTQIFAGLSEEQAAATCISCPSSCAKRGLFKRDMSEQEHQAAKDVLATQLAINGGKVVQTCIPFLCGCSQQMMQECNPKTMCCAPGNEGCRQPPCDPRFQCCFGSCGQPVPPPCDPRFGCCPPGDPSCGQQQGGGDY</sequence>
<feature type="signal peptide" evidence="1">
    <location>
        <begin position="1"/>
        <end position="18"/>
    </location>
</feature>
<organism evidence="2 3">
    <name type="scientific">Ophiocordyceps camponoti-floridani</name>
    <dbReference type="NCBI Taxonomy" id="2030778"/>
    <lineage>
        <taxon>Eukaryota</taxon>
        <taxon>Fungi</taxon>
        <taxon>Dikarya</taxon>
        <taxon>Ascomycota</taxon>
        <taxon>Pezizomycotina</taxon>
        <taxon>Sordariomycetes</taxon>
        <taxon>Hypocreomycetidae</taxon>
        <taxon>Hypocreales</taxon>
        <taxon>Ophiocordycipitaceae</taxon>
        <taxon>Ophiocordyceps</taxon>
    </lineage>
</organism>
<dbReference type="AlphaFoldDB" id="A0A8H4Q7Y2"/>
<keyword evidence="1" id="KW-0732">Signal</keyword>
<protein>
    <recommendedName>
        <fullName evidence="4">Hydrophobin</fullName>
    </recommendedName>
</protein>
<evidence type="ECO:0008006" key="4">
    <source>
        <dbReference type="Google" id="ProtNLM"/>
    </source>
</evidence>
<accession>A0A8H4Q7Y2</accession>
<proteinExistence type="predicted"/>
<evidence type="ECO:0000313" key="3">
    <source>
        <dbReference type="Proteomes" id="UP000562929"/>
    </source>
</evidence>
<dbReference type="OrthoDB" id="10500367at2759"/>
<evidence type="ECO:0000256" key="1">
    <source>
        <dbReference type="SAM" id="SignalP"/>
    </source>
</evidence>
<comment type="caution">
    <text evidence="2">The sequence shown here is derived from an EMBL/GenBank/DDBJ whole genome shotgun (WGS) entry which is preliminary data.</text>
</comment>
<name>A0A8H4Q7Y2_9HYPO</name>
<feature type="chain" id="PRO_5034585339" description="Hydrophobin" evidence="1">
    <location>
        <begin position="19"/>
        <end position="166"/>
    </location>
</feature>